<keyword evidence="2" id="KW-1185">Reference proteome</keyword>
<name>A0ABR4XPU6_9LACO</name>
<protein>
    <submittedName>
        <fullName evidence="1">Uncharacterized protein</fullName>
    </submittedName>
</protein>
<evidence type="ECO:0000313" key="2">
    <source>
        <dbReference type="Proteomes" id="UP000030023"/>
    </source>
</evidence>
<dbReference type="Proteomes" id="UP000030023">
    <property type="component" value="Unassembled WGS sequence"/>
</dbReference>
<sequence length="45" mass="5134">MISPFSAAFFSLIESIDFSASLNLPAERRTLDFSIFSLISFFPYH</sequence>
<evidence type="ECO:0000313" key="1">
    <source>
        <dbReference type="EMBL" id="KGO21833.1"/>
    </source>
</evidence>
<organism evidence="1 2">
    <name type="scientific">Oenococcus alcoholitolerans</name>
    <dbReference type="NCBI Taxonomy" id="931074"/>
    <lineage>
        <taxon>Bacteria</taxon>
        <taxon>Bacillati</taxon>
        <taxon>Bacillota</taxon>
        <taxon>Bacilli</taxon>
        <taxon>Lactobacillales</taxon>
        <taxon>Lactobacillaceae</taxon>
        <taxon>Oenococcus</taxon>
    </lineage>
</organism>
<accession>A0ABR4XPU6</accession>
<gene>
    <name evidence="1" type="ORF">Q757_09765</name>
</gene>
<proteinExistence type="predicted"/>
<reference evidence="1 2" key="1">
    <citation type="journal article" date="2014" name="Antonie Van Leeuwenhoek">
        <title>Oenococcus alcoholitolerans sp. nov., a lactic acid bacteria isolated from cachaca and ethanol fermentation processes.</title>
        <authorList>
            <person name="Badotti F."/>
            <person name="Moreira A.P."/>
            <person name="Tonon L.A."/>
            <person name="de Lucena B.T."/>
            <person name="Gomes Fde C."/>
            <person name="Kruger R."/>
            <person name="Thompson C.C."/>
            <person name="de Morais M.A.Jr."/>
            <person name="Rosa C.A."/>
            <person name="Thompson F.L."/>
        </authorList>
    </citation>
    <scope>NUCLEOTIDE SEQUENCE [LARGE SCALE GENOMIC DNA]</scope>
    <source>
        <strain evidence="1 2">UFRJ-M7.2.18</strain>
    </source>
</reference>
<comment type="caution">
    <text evidence="1">The sequence shown here is derived from an EMBL/GenBank/DDBJ whole genome shotgun (WGS) entry which is preliminary data.</text>
</comment>
<dbReference type="EMBL" id="AXCV01000610">
    <property type="protein sequence ID" value="KGO21833.1"/>
    <property type="molecule type" value="Genomic_DNA"/>
</dbReference>